<dbReference type="PROSITE" id="PS00028">
    <property type="entry name" value="ZINC_FINGER_C2H2_1"/>
    <property type="match status" value="6"/>
</dbReference>
<dbReference type="InterPro" id="IPR013087">
    <property type="entry name" value="Znf_C2H2_type"/>
</dbReference>
<name>A0A7S0H1D9_9EUKA</name>
<feature type="domain" description="C2H2-type" evidence="8">
    <location>
        <begin position="352"/>
        <end position="379"/>
    </location>
</feature>
<keyword evidence="3" id="KW-0677">Repeat</keyword>
<keyword evidence="5" id="KW-0862">Zinc</keyword>
<dbReference type="GO" id="GO:0008270">
    <property type="term" value="F:zinc ion binding"/>
    <property type="evidence" value="ECO:0007669"/>
    <property type="project" value="UniProtKB-KW"/>
</dbReference>
<comment type="subcellular location">
    <subcellularLocation>
        <location evidence="1">Nucleus</location>
    </subcellularLocation>
</comment>
<organism evidence="9">
    <name type="scientific">Amorphochlora amoebiformis</name>
    <dbReference type="NCBI Taxonomy" id="1561963"/>
    <lineage>
        <taxon>Eukaryota</taxon>
        <taxon>Sar</taxon>
        <taxon>Rhizaria</taxon>
        <taxon>Cercozoa</taxon>
        <taxon>Chlorarachniophyceae</taxon>
        <taxon>Amorphochlora</taxon>
    </lineage>
</organism>
<dbReference type="AlphaFoldDB" id="A0A7S0H1D9"/>
<feature type="domain" description="C2H2-type" evidence="8">
    <location>
        <begin position="210"/>
        <end position="237"/>
    </location>
</feature>
<protein>
    <recommendedName>
        <fullName evidence="8">C2H2-type domain-containing protein</fullName>
    </recommendedName>
</protein>
<keyword evidence="2" id="KW-0479">Metal-binding</keyword>
<evidence type="ECO:0000256" key="3">
    <source>
        <dbReference type="ARBA" id="ARBA00022737"/>
    </source>
</evidence>
<proteinExistence type="predicted"/>
<evidence type="ECO:0000256" key="7">
    <source>
        <dbReference type="PROSITE-ProRule" id="PRU00042"/>
    </source>
</evidence>
<feature type="domain" description="C2H2-type" evidence="8">
    <location>
        <begin position="267"/>
        <end position="290"/>
    </location>
</feature>
<feature type="domain" description="C2H2-type" evidence="8">
    <location>
        <begin position="184"/>
        <end position="211"/>
    </location>
</feature>
<feature type="domain" description="C2H2-type" evidence="8">
    <location>
        <begin position="238"/>
        <end position="266"/>
    </location>
</feature>
<dbReference type="FunFam" id="3.30.160.60:FF:000446">
    <property type="entry name" value="Zinc finger protein"/>
    <property type="match status" value="1"/>
</dbReference>
<accession>A0A7S0H1D9</accession>
<dbReference type="EMBL" id="HBEM01027110">
    <property type="protein sequence ID" value="CAD8459508.1"/>
    <property type="molecule type" value="Transcribed_RNA"/>
</dbReference>
<evidence type="ECO:0000313" key="9">
    <source>
        <dbReference type="EMBL" id="CAD8459508.1"/>
    </source>
</evidence>
<evidence type="ECO:0000256" key="4">
    <source>
        <dbReference type="ARBA" id="ARBA00022771"/>
    </source>
</evidence>
<dbReference type="PANTHER" id="PTHR24390">
    <property type="entry name" value="ZINC FINGER PROTEIN"/>
    <property type="match status" value="1"/>
</dbReference>
<evidence type="ECO:0000256" key="1">
    <source>
        <dbReference type="ARBA" id="ARBA00004123"/>
    </source>
</evidence>
<dbReference type="InterPro" id="IPR036236">
    <property type="entry name" value="Znf_C2H2_sf"/>
</dbReference>
<keyword evidence="4 7" id="KW-0863">Zinc-finger</keyword>
<dbReference type="GO" id="GO:0005634">
    <property type="term" value="C:nucleus"/>
    <property type="evidence" value="ECO:0007669"/>
    <property type="project" value="UniProtKB-SubCell"/>
</dbReference>
<evidence type="ECO:0000259" key="8">
    <source>
        <dbReference type="PROSITE" id="PS50157"/>
    </source>
</evidence>
<dbReference type="PROSITE" id="PS50157">
    <property type="entry name" value="ZINC_FINGER_C2H2_2"/>
    <property type="match status" value="6"/>
</dbReference>
<dbReference type="Gene3D" id="3.30.160.60">
    <property type="entry name" value="Classic Zinc Finger"/>
    <property type="match status" value="3"/>
</dbReference>
<dbReference type="Pfam" id="PF12874">
    <property type="entry name" value="zf-met"/>
    <property type="match status" value="1"/>
</dbReference>
<reference evidence="9" key="1">
    <citation type="submission" date="2021-01" db="EMBL/GenBank/DDBJ databases">
        <authorList>
            <person name="Corre E."/>
            <person name="Pelletier E."/>
            <person name="Niang G."/>
            <person name="Scheremetjew M."/>
            <person name="Finn R."/>
            <person name="Kale V."/>
            <person name="Holt S."/>
            <person name="Cochrane G."/>
            <person name="Meng A."/>
            <person name="Brown T."/>
            <person name="Cohen L."/>
        </authorList>
    </citation>
    <scope>NUCLEOTIDE SEQUENCE</scope>
    <source>
        <strain evidence="9">CCMP2058</strain>
    </source>
</reference>
<dbReference type="SMART" id="SM00355">
    <property type="entry name" value="ZnF_C2H2"/>
    <property type="match status" value="7"/>
</dbReference>
<sequence length="493" mass="57652">MILRGIPRGGGIRKFPGFYLEDQPLRRLEGSHAHIDPNSTYPMVLFDGKCKFLHSRFSSLGNEVNYTCDKCNNSFGYGPSWMFQAYHHSFACPAKFRTETIKVMVDRSDSKYKAYKKVWCETCSNWIEPRFSEVHRVFHVYFPDRDLGTGYHPMACEFCPNSKKMKGSISFVKHMRAHFGYFEHQCPMCQARVIDQQDLLKHIRSHIEEYNCTTCGAKFSAYHTYLAHNRIHAKKRPYVCSYCDSTFRQKGHLRYHMGAFHNENGQYKCLECGEKFMTKRAKNLHRYTHSECPTCKACGYNMTYERMQNLSRLYIMGASTDLRRKFSLKCPKCEECFPFYNWIPSIYSHNGIWCKLCKKLFKNRSNFAKHARTHLHIKLYTCRSCNKFFRDSSNLNKHIKIRHLVRSTECTQHLAADKEQDKVQGSTNGYLFATSKNMYFVGKNKRALVETHQNDYIPEALRVPGDGPIVISEQIRRRPRPLEVVSAVSTFPP</sequence>
<evidence type="ECO:0000256" key="6">
    <source>
        <dbReference type="ARBA" id="ARBA00023242"/>
    </source>
</evidence>
<gene>
    <name evidence="9" type="ORF">LAMO00422_LOCUS18461</name>
</gene>
<dbReference type="Pfam" id="PF00096">
    <property type="entry name" value="zf-C2H2"/>
    <property type="match status" value="3"/>
</dbReference>
<keyword evidence="6" id="KW-0539">Nucleus</keyword>
<evidence type="ECO:0000256" key="5">
    <source>
        <dbReference type="ARBA" id="ARBA00022833"/>
    </source>
</evidence>
<evidence type="ECO:0000256" key="2">
    <source>
        <dbReference type="ARBA" id="ARBA00022723"/>
    </source>
</evidence>
<feature type="domain" description="C2H2-type" evidence="8">
    <location>
        <begin position="380"/>
        <end position="403"/>
    </location>
</feature>
<dbReference type="SUPFAM" id="SSF57667">
    <property type="entry name" value="beta-beta-alpha zinc fingers"/>
    <property type="match status" value="3"/>
</dbReference>